<keyword evidence="2" id="KW-1185">Reference proteome</keyword>
<proteinExistence type="predicted"/>
<comment type="caution">
    <text evidence="1">The sequence shown here is derived from an EMBL/GenBank/DDBJ whole genome shotgun (WGS) entry which is preliminary data.</text>
</comment>
<reference evidence="1 2" key="1">
    <citation type="submission" date="2017-07" db="EMBL/GenBank/DDBJ databases">
        <title>Phylogenetic study on the rhizospheric bacterium Ochrobactrum sp. A44.</title>
        <authorList>
            <person name="Krzyzanowska D.M."/>
            <person name="Ossowicki A."/>
            <person name="Rajewska M."/>
            <person name="Maciag T."/>
            <person name="Kaczynski Z."/>
            <person name="Czerwicka M."/>
            <person name="Jafra S."/>
        </authorList>
    </citation>
    <scope>NUCLEOTIDE SEQUENCE [LARGE SCALE GENOMIC DNA]</scope>
    <source>
        <strain evidence="1 2">OgA9a</strain>
    </source>
</reference>
<evidence type="ECO:0000313" key="2">
    <source>
        <dbReference type="Proteomes" id="UP000216478"/>
    </source>
</evidence>
<sequence length="59" mass="7184">MMGNDVFRFVQDARLVVRWMRVFLINSTLPQYEGIKKHQNLYMNVEIRENGQIFCQFRC</sequence>
<gene>
    <name evidence="1" type="ORF">CEV33_1144</name>
</gene>
<dbReference type="AlphaFoldDB" id="A0A256FC97"/>
<name>A0A256FC97_9HYPH</name>
<dbReference type="EMBL" id="NNRL01000159">
    <property type="protein sequence ID" value="OYR12360.1"/>
    <property type="molecule type" value="Genomic_DNA"/>
</dbReference>
<accession>A0A256FC97</accession>
<dbReference type="Proteomes" id="UP000216478">
    <property type="component" value="Unassembled WGS sequence"/>
</dbReference>
<evidence type="ECO:0000313" key="1">
    <source>
        <dbReference type="EMBL" id="OYR12360.1"/>
    </source>
</evidence>
<organism evidence="1 2">
    <name type="scientific">Brucella grignonensis</name>
    <dbReference type="NCBI Taxonomy" id="94627"/>
    <lineage>
        <taxon>Bacteria</taxon>
        <taxon>Pseudomonadati</taxon>
        <taxon>Pseudomonadota</taxon>
        <taxon>Alphaproteobacteria</taxon>
        <taxon>Hyphomicrobiales</taxon>
        <taxon>Brucellaceae</taxon>
        <taxon>Brucella/Ochrobactrum group</taxon>
        <taxon>Brucella</taxon>
    </lineage>
</organism>
<protein>
    <submittedName>
        <fullName evidence="1">Uncharacterized protein</fullName>
    </submittedName>
</protein>